<dbReference type="EMBL" id="JADBEF010000001">
    <property type="protein sequence ID" value="MBE1564834.1"/>
    <property type="molecule type" value="Genomic_DNA"/>
</dbReference>
<accession>A0ABR9KS39</accession>
<keyword evidence="2" id="KW-1185">Reference proteome</keyword>
<proteinExistence type="predicted"/>
<dbReference type="Proteomes" id="UP000661607">
    <property type="component" value="Unassembled WGS sequence"/>
</dbReference>
<evidence type="ECO:0000313" key="2">
    <source>
        <dbReference type="Proteomes" id="UP000661607"/>
    </source>
</evidence>
<sequence length="137" mass="14849">MALRQPNAGLRELVGRSLALRRPVDAACQVIHGDLAGNVLFADGAVPVVIDFSPYWRPAAYGEAIAVVDGLLWWEAGRELVEPAGRGDDFGQMLVRALIFRLVTLDEWCRREGSGVPTGEAERFAMVADLLAEGCGR</sequence>
<comment type="caution">
    <text evidence="1">The sequence shown here is derived from an EMBL/GenBank/DDBJ whole genome shotgun (WGS) entry which is preliminary data.</text>
</comment>
<evidence type="ECO:0000313" key="1">
    <source>
        <dbReference type="EMBL" id="MBE1564834.1"/>
    </source>
</evidence>
<name>A0ABR9KS39_9ACTN</name>
<protein>
    <submittedName>
        <fullName evidence="1">Uncharacterized protein (TIGR02569 family)</fullName>
    </submittedName>
</protein>
<dbReference type="RefSeq" id="WP_192779149.1">
    <property type="nucleotide sequence ID" value="NZ_BAAASY010000009.1"/>
</dbReference>
<reference evidence="1 2" key="1">
    <citation type="submission" date="2020-10" db="EMBL/GenBank/DDBJ databases">
        <title>Sequencing the genomes of 1000 actinobacteria strains.</title>
        <authorList>
            <person name="Klenk H.-P."/>
        </authorList>
    </citation>
    <scope>NUCLEOTIDE SEQUENCE [LARGE SCALE GENOMIC DNA]</scope>
    <source>
        <strain evidence="1 2">DSM 43748</strain>
    </source>
</reference>
<gene>
    <name evidence="1" type="ORF">H4W81_007613</name>
</gene>
<organism evidence="1 2">
    <name type="scientific">Nonomuraea africana</name>
    <dbReference type="NCBI Taxonomy" id="46171"/>
    <lineage>
        <taxon>Bacteria</taxon>
        <taxon>Bacillati</taxon>
        <taxon>Actinomycetota</taxon>
        <taxon>Actinomycetes</taxon>
        <taxon>Streptosporangiales</taxon>
        <taxon>Streptosporangiaceae</taxon>
        <taxon>Nonomuraea</taxon>
    </lineage>
</organism>